<evidence type="ECO:0000256" key="2">
    <source>
        <dbReference type="SAM" id="Phobius"/>
    </source>
</evidence>
<dbReference type="Proteomes" id="UP000193642">
    <property type="component" value="Unassembled WGS sequence"/>
</dbReference>
<dbReference type="AlphaFoldDB" id="A0A1Y2CYU8"/>
<feature type="region of interest" description="Disordered" evidence="1">
    <location>
        <begin position="1"/>
        <end position="54"/>
    </location>
</feature>
<sequence>MAMTTGAVAGASVGSASRKKYNNSEYDDYNQDDATQYDNPYGNNNSRNNDKWGEKEEYDIKTNNSDPYGQYPDEYDQYGYEYPASNEPRWKVFMEKYLCRCCPKSKKHRIICGVVVGIVLLAIIIPLAIFFPQMPDIRVVSISLTNVDKGAYTFTTPDNNGNLNQMTLGFSLEMQLATYNPNMYGLNVDSINVYAQMMVNTSYVLNANKVSPLTSFASLAQIVNEKGPIPLATKKPADYKASLTPQIGTANTTGIFFPSKQWVNYTMTFYLSYTPDPYVGLLNDPAIMEVADSCGITSRYTPRGRPMRIHYEGKSVIAALKPLGYAPGISNDVMISCPIKQCQIDQVIDAVKNGGDAMDSLKSVLSAPQNC</sequence>
<comment type="caution">
    <text evidence="3">The sequence shown here is derived from an EMBL/GenBank/DDBJ whole genome shotgun (WGS) entry which is preliminary data.</text>
</comment>
<feature type="compositionally biased region" description="Polar residues" evidence="1">
    <location>
        <begin position="32"/>
        <end position="47"/>
    </location>
</feature>
<dbReference type="EMBL" id="MCGO01000005">
    <property type="protein sequence ID" value="ORY51515.1"/>
    <property type="molecule type" value="Genomic_DNA"/>
</dbReference>
<name>A0A1Y2CYU8_9FUNG</name>
<feature type="compositionally biased region" description="Low complexity" evidence="1">
    <location>
        <begin position="1"/>
        <end position="16"/>
    </location>
</feature>
<reference evidence="3 4" key="1">
    <citation type="submission" date="2016-07" db="EMBL/GenBank/DDBJ databases">
        <title>Pervasive Adenine N6-methylation of Active Genes in Fungi.</title>
        <authorList>
            <consortium name="DOE Joint Genome Institute"/>
            <person name="Mondo S.J."/>
            <person name="Dannebaum R.O."/>
            <person name="Kuo R.C."/>
            <person name="Labutti K."/>
            <person name="Haridas S."/>
            <person name="Kuo A."/>
            <person name="Salamov A."/>
            <person name="Ahrendt S.R."/>
            <person name="Lipzen A."/>
            <person name="Sullivan W."/>
            <person name="Andreopoulos W.B."/>
            <person name="Clum A."/>
            <person name="Lindquist E."/>
            <person name="Daum C."/>
            <person name="Ramamoorthy G.K."/>
            <person name="Gryganskyi A."/>
            <person name="Culley D."/>
            <person name="Magnuson J.K."/>
            <person name="James T.Y."/>
            <person name="O'Malley M.A."/>
            <person name="Stajich J.E."/>
            <person name="Spatafora J.W."/>
            <person name="Visel A."/>
            <person name="Grigoriev I.V."/>
        </authorList>
    </citation>
    <scope>NUCLEOTIDE SEQUENCE [LARGE SCALE GENOMIC DNA]</scope>
    <source>
        <strain evidence="3 4">JEL800</strain>
    </source>
</reference>
<feature type="transmembrane region" description="Helical" evidence="2">
    <location>
        <begin position="110"/>
        <end position="131"/>
    </location>
</feature>
<proteinExistence type="predicted"/>
<accession>A0A1Y2CYU8</accession>
<keyword evidence="2" id="KW-1133">Transmembrane helix</keyword>
<evidence type="ECO:0000256" key="1">
    <source>
        <dbReference type="SAM" id="MobiDB-lite"/>
    </source>
</evidence>
<keyword evidence="2" id="KW-0472">Membrane</keyword>
<keyword evidence="4" id="KW-1185">Reference proteome</keyword>
<evidence type="ECO:0000313" key="4">
    <source>
        <dbReference type="Proteomes" id="UP000193642"/>
    </source>
</evidence>
<organism evidence="3 4">
    <name type="scientific">Rhizoclosmatium globosum</name>
    <dbReference type="NCBI Taxonomy" id="329046"/>
    <lineage>
        <taxon>Eukaryota</taxon>
        <taxon>Fungi</taxon>
        <taxon>Fungi incertae sedis</taxon>
        <taxon>Chytridiomycota</taxon>
        <taxon>Chytridiomycota incertae sedis</taxon>
        <taxon>Chytridiomycetes</taxon>
        <taxon>Chytridiales</taxon>
        <taxon>Chytriomycetaceae</taxon>
        <taxon>Rhizoclosmatium</taxon>
    </lineage>
</organism>
<gene>
    <name evidence="3" type="ORF">BCR33DRAFT_457610</name>
</gene>
<dbReference type="STRING" id="329046.A0A1Y2CYU8"/>
<protein>
    <submittedName>
        <fullName evidence="3">Uncharacterized protein</fullName>
    </submittedName>
</protein>
<dbReference type="OrthoDB" id="2122640at2759"/>
<evidence type="ECO:0000313" key="3">
    <source>
        <dbReference type="EMBL" id="ORY51515.1"/>
    </source>
</evidence>
<keyword evidence="2" id="KW-0812">Transmembrane</keyword>